<reference evidence="4" key="1">
    <citation type="submission" date="2021-02" db="EMBL/GenBank/DDBJ databases">
        <authorList>
            <person name="Nowell W R."/>
        </authorList>
    </citation>
    <scope>NUCLEOTIDE SEQUENCE</scope>
</reference>
<dbReference type="Proteomes" id="UP000676336">
    <property type="component" value="Unassembled WGS sequence"/>
</dbReference>
<dbReference type="EMBL" id="CAJOBI010044700">
    <property type="protein sequence ID" value="CAF4341889.1"/>
    <property type="molecule type" value="Genomic_DNA"/>
</dbReference>
<feature type="region of interest" description="Disordered" evidence="1">
    <location>
        <begin position="1"/>
        <end position="39"/>
    </location>
</feature>
<dbReference type="Proteomes" id="UP000681967">
    <property type="component" value="Unassembled WGS sequence"/>
</dbReference>
<evidence type="ECO:0000256" key="1">
    <source>
        <dbReference type="SAM" id="MobiDB-lite"/>
    </source>
</evidence>
<evidence type="ECO:0000313" key="2">
    <source>
        <dbReference type="EMBL" id="CAF4341889.1"/>
    </source>
</evidence>
<comment type="caution">
    <text evidence="4">The sequence shown here is derived from an EMBL/GenBank/DDBJ whole genome shotgun (WGS) entry which is preliminary data.</text>
</comment>
<evidence type="ECO:0000313" key="4">
    <source>
        <dbReference type="EMBL" id="CAF4541935.1"/>
    </source>
</evidence>
<accession>A0A8S2Y8W4</accession>
<dbReference type="AlphaFoldDB" id="A0A8S2Y8W4"/>
<feature type="non-terminal residue" evidence="4">
    <location>
        <position position="1"/>
    </location>
</feature>
<organism evidence="4 5">
    <name type="scientific">Rotaria magnacalcarata</name>
    <dbReference type="NCBI Taxonomy" id="392030"/>
    <lineage>
        <taxon>Eukaryota</taxon>
        <taxon>Metazoa</taxon>
        <taxon>Spiralia</taxon>
        <taxon>Gnathifera</taxon>
        <taxon>Rotifera</taxon>
        <taxon>Eurotatoria</taxon>
        <taxon>Bdelloidea</taxon>
        <taxon>Philodinida</taxon>
        <taxon>Philodinidae</taxon>
        <taxon>Rotaria</taxon>
    </lineage>
</organism>
<gene>
    <name evidence="3" type="ORF">BYL167_LOCUS34227</name>
    <name evidence="4" type="ORF">GIL414_LOCUS36459</name>
    <name evidence="2" type="ORF">SMN809_LOCUS27846</name>
</gene>
<name>A0A8S2Y8W4_9BILA</name>
<dbReference type="Proteomes" id="UP000681720">
    <property type="component" value="Unassembled WGS sequence"/>
</dbReference>
<sequence>MTASDDDEPFEAQFSIDHDEEKAKKRAKKNDSSYNQIKI</sequence>
<evidence type="ECO:0000313" key="5">
    <source>
        <dbReference type="Proteomes" id="UP000681720"/>
    </source>
</evidence>
<dbReference type="EMBL" id="CAJOBJ010090811">
    <property type="protein sequence ID" value="CAF4541935.1"/>
    <property type="molecule type" value="Genomic_DNA"/>
</dbReference>
<proteinExistence type="predicted"/>
<evidence type="ECO:0000313" key="3">
    <source>
        <dbReference type="EMBL" id="CAF4461535.1"/>
    </source>
</evidence>
<protein>
    <submittedName>
        <fullName evidence="4">Uncharacterized protein</fullName>
    </submittedName>
</protein>
<dbReference type="EMBL" id="CAJOBH010068786">
    <property type="protein sequence ID" value="CAF4461535.1"/>
    <property type="molecule type" value="Genomic_DNA"/>
</dbReference>
<feature type="compositionally biased region" description="Acidic residues" evidence="1">
    <location>
        <begin position="1"/>
        <end position="10"/>
    </location>
</feature>